<name>A0A8S3PVV7_MYTED</name>
<reference evidence="1" key="1">
    <citation type="submission" date="2021-03" db="EMBL/GenBank/DDBJ databases">
        <authorList>
            <person name="Bekaert M."/>
        </authorList>
    </citation>
    <scope>NUCLEOTIDE SEQUENCE</scope>
</reference>
<protein>
    <submittedName>
        <fullName evidence="1">Uncharacterized protein</fullName>
    </submittedName>
</protein>
<dbReference type="OrthoDB" id="6159927at2759"/>
<accession>A0A8S3PVV7</accession>
<keyword evidence="2" id="KW-1185">Reference proteome</keyword>
<evidence type="ECO:0000313" key="1">
    <source>
        <dbReference type="EMBL" id="CAG2187896.1"/>
    </source>
</evidence>
<evidence type="ECO:0000313" key="2">
    <source>
        <dbReference type="Proteomes" id="UP000683360"/>
    </source>
</evidence>
<proteinExistence type="predicted"/>
<dbReference type="AlphaFoldDB" id="A0A8S3PVV7"/>
<sequence>MWPGFRCICNKKDVSLICSDQFEIVIETRKTIKDIPNEFSGFKVRQLPYEKQSKEAKIITSCLSKYWNSGVCCDNILIPGKEAESLFDTHSNLSLICSSIIRSAGMTYNHRIQPVKCIQLYCTVKGVIPIGERHFPSSVCEYQTDVLKAVLVSYRNKSWGKKTLLGRISNDIDSRGINVYMPSPTNTPVHCGRVMRRIFDHSDKDKTSIDAALVNIIPTVTIDPHNIIVDQFKLSRSMTELGKNCYYCEYLSMDLNEICIDIASICHSKADLLCPGGFLKIKDRVNITLPEEYVEIQFPPDGGPVQHG</sequence>
<gene>
    <name evidence="1" type="ORF">MEDL_3345</name>
</gene>
<organism evidence="1 2">
    <name type="scientific">Mytilus edulis</name>
    <name type="common">Blue mussel</name>
    <dbReference type="NCBI Taxonomy" id="6550"/>
    <lineage>
        <taxon>Eukaryota</taxon>
        <taxon>Metazoa</taxon>
        <taxon>Spiralia</taxon>
        <taxon>Lophotrochozoa</taxon>
        <taxon>Mollusca</taxon>
        <taxon>Bivalvia</taxon>
        <taxon>Autobranchia</taxon>
        <taxon>Pteriomorphia</taxon>
        <taxon>Mytilida</taxon>
        <taxon>Mytiloidea</taxon>
        <taxon>Mytilidae</taxon>
        <taxon>Mytilinae</taxon>
        <taxon>Mytilus</taxon>
    </lineage>
</organism>
<comment type="caution">
    <text evidence="1">The sequence shown here is derived from an EMBL/GenBank/DDBJ whole genome shotgun (WGS) entry which is preliminary data.</text>
</comment>
<dbReference type="EMBL" id="CAJPWZ010000190">
    <property type="protein sequence ID" value="CAG2187896.1"/>
    <property type="molecule type" value="Genomic_DNA"/>
</dbReference>
<dbReference type="Proteomes" id="UP000683360">
    <property type="component" value="Unassembled WGS sequence"/>
</dbReference>